<dbReference type="Pfam" id="PF00158">
    <property type="entry name" value="Sigma54_activat"/>
    <property type="match status" value="1"/>
</dbReference>
<dbReference type="InterPro" id="IPR027417">
    <property type="entry name" value="P-loop_NTPase"/>
</dbReference>
<dbReference type="InterPro" id="IPR013767">
    <property type="entry name" value="PAS_fold"/>
</dbReference>
<dbReference type="PROSITE" id="PS50045">
    <property type="entry name" value="SIGMA54_INTERACT_4"/>
    <property type="match status" value="1"/>
</dbReference>
<evidence type="ECO:0000259" key="4">
    <source>
        <dbReference type="PROSITE" id="PS50112"/>
    </source>
</evidence>
<dbReference type="SUPFAM" id="SSF52540">
    <property type="entry name" value="P-loop containing nucleoside triphosphate hydrolases"/>
    <property type="match status" value="1"/>
</dbReference>
<keyword evidence="6" id="KW-1185">Reference proteome</keyword>
<dbReference type="InterPro" id="IPR000014">
    <property type="entry name" value="PAS"/>
</dbReference>
<accession>A0ABZ3EVS0</accession>
<evidence type="ECO:0000256" key="1">
    <source>
        <dbReference type="ARBA" id="ARBA00022741"/>
    </source>
</evidence>
<dbReference type="Gene3D" id="3.40.50.300">
    <property type="entry name" value="P-loop containing nucleotide triphosphate hydrolases"/>
    <property type="match status" value="1"/>
</dbReference>
<feature type="domain" description="Sigma-54 factor interaction" evidence="3">
    <location>
        <begin position="160"/>
        <end position="384"/>
    </location>
</feature>
<dbReference type="Gene3D" id="3.30.450.20">
    <property type="entry name" value="PAS domain"/>
    <property type="match status" value="1"/>
</dbReference>
<proteinExistence type="predicted"/>
<dbReference type="CDD" id="cd00009">
    <property type="entry name" value="AAA"/>
    <property type="match status" value="1"/>
</dbReference>
<dbReference type="NCBIfam" id="TIGR00229">
    <property type="entry name" value="sensory_box"/>
    <property type="match status" value="1"/>
</dbReference>
<dbReference type="Pfam" id="PF25601">
    <property type="entry name" value="AAA_lid_14"/>
    <property type="match status" value="1"/>
</dbReference>
<dbReference type="InterPro" id="IPR035965">
    <property type="entry name" value="PAS-like_dom_sf"/>
</dbReference>
<dbReference type="Pfam" id="PF00989">
    <property type="entry name" value="PAS"/>
    <property type="match status" value="1"/>
</dbReference>
<evidence type="ECO:0000313" key="5">
    <source>
        <dbReference type="EMBL" id="XAH73762.1"/>
    </source>
</evidence>
<sequence length="476" mass="54851">MGKGEQGNFPFLIQDYLEAILENFHDGIYITDNEANTVYLNHSYELISGLLKSEMIGRNMKDLVARGVISRSGTLAVLETRDTFTAEQSFRTGKRAIITSTPIFEEGNNSENIIMVVTIVREITEIYSIRRELRRKEQLNRTYLQEVERIQREMTGNTEIVAVDKKSIGLMRVVERVSMVDNPILLSGDNGVGKEKMAEFIHKHSERSEFSFLRINFSVIPEAELMGYLFGIYDEKSGEYRMGMLESAERGTIYIEELSEIPLKLQIVLLELIREGACVLGDGTVRKLNVRVIAGSVYSLEELKSKSIINREILDIFSLFPLEVVPLRERKEDIVPLLDFFLNQHNKKTGENKKFDRDSYKILLDYHWPGNVLELKNLVQRAAIISPEDIIGPQDLFIEENIEFTSKRQEELPEKYDLKEEIARLEASYMEKAFKKYRNTRLAAESLGMDSSTFVRKRQKYEKAGLMKERGKKALK</sequence>
<dbReference type="InterPro" id="IPR009057">
    <property type="entry name" value="Homeodomain-like_sf"/>
</dbReference>
<dbReference type="EMBL" id="CP146256">
    <property type="protein sequence ID" value="XAH73762.1"/>
    <property type="molecule type" value="Genomic_DNA"/>
</dbReference>
<protein>
    <submittedName>
        <fullName evidence="5">Sigma 54-interacting transcriptional regulator</fullName>
    </submittedName>
</protein>
<dbReference type="SMART" id="SM00091">
    <property type="entry name" value="PAS"/>
    <property type="match status" value="1"/>
</dbReference>
<gene>
    <name evidence="5" type="ORF">V6984_20020</name>
</gene>
<feature type="domain" description="PAS" evidence="4">
    <location>
        <begin position="13"/>
        <end position="64"/>
    </location>
</feature>
<dbReference type="InterPro" id="IPR058031">
    <property type="entry name" value="AAA_lid_NorR"/>
</dbReference>
<evidence type="ECO:0000259" key="3">
    <source>
        <dbReference type="PROSITE" id="PS50045"/>
    </source>
</evidence>
<dbReference type="Gene3D" id="1.10.8.60">
    <property type="match status" value="1"/>
</dbReference>
<dbReference type="PROSITE" id="PS50112">
    <property type="entry name" value="PAS"/>
    <property type="match status" value="1"/>
</dbReference>
<dbReference type="RefSeq" id="WP_342757363.1">
    <property type="nucleotide sequence ID" value="NZ_CP146256.1"/>
</dbReference>
<dbReference type="SUPFAM" id="SSF55785">
    <property type="entry name" value="PYP-like sensor domain (PAS domain)"/>
    <property type="match status" value="1"/>
</dbReference>
<organism evidence="5 6">
    <name type="scientific">Kineothrix sedimenti</name>
    <dbReference type="NCBI Taxonomy" id="3123317"/>
    <lineage>
        <taxon>Bacteria</taxon>
        <taxon>Bacillati</taxon>
        <taxon>Bacillota</taxon>
        <taxon>Clostridia</taxon>
        <taxon>Lachnospirales</taxon>
        <taxon>Lachnospiraceae</taxon>
        <taxon>Kineothrix</taxon>
    </lineage>
</organism>
<evidence type="ECO:0000313" key="6">
    <source>
        <dbReference type="Proteomes" id="UP001451571"/>
    </source>
</evidence>
<dbReference type="Gene3D" id="1.10.10.60">
    <property type="entry name" value="Homeodomain-like"/>
    <property type="match status" value="1"/>
</dbReference>
<dbReference type="InterPro" id="IPR002078">
    <property type="entry name" value="Sigma_54_int"/>
</dbReference>
<dbReference type="PANTHER" id="PTHR32071">
    <property type="entry name" value="TRANSCRIPTIONAL REGULATORY PROTEIN"/>
    <property type="match status" value="1"/>
</dbReference>
<name>A0ABZ3EVS0_9FIRM</name>
<dbReference type="SUPFAM" id="SSF46689">
    <property type="entry name" value="Homeodomain-like"/>
    <property type="match status" value="1"/>
</dbReference>
<keyword evidence="1" id="KW-0547">Nucleotide-binding</keyword>
<dbReference type="Proteomes" id="UP001451571">
    <property type="component" value="Chromosome"/>
</dbReference>
<evidence type="ECO:0000256" key="2">
    <source>
        <dbReference type="ARBA" id="ARBA00022840"/>
    </source>
</evidence>
<dbReference type="CDD" id="cd00130">
    <property type="entry name" value="PAS"/>
    <property type="match status" value="1"/>
</dbReference>
<reference evidence="5 6" key="1">
    <citation type="submission" date="2024-02" db="EMBL/GenBank/DDBJ databases">
        <title>Bacterial strain from lacustrine sediment.</title>
        <authorList>
            <person name="Petit C."/>
            <person name="Fadhlaoui K."/>
        </authorList>
    </citation>
    <scope>NUCLEOTIDE SEQUENCE [LARGE SCALE GENOMIC DNA]</scope>
    <source>
        <strain evidence="5 6">IPX-CK</strain>
    </source>
</reference>
<keyword evidence="2" id="KW-0067">ATP-binding</keyword>